<dbReference type="PANTHER" id="PTHR10314">
    <property type="entry name" value="CYSTATHIONINE BETA-SYNTHASE"/>
    <property type="match status" value="1"/>
</dbReference>
<dbReference type="AlphaFoldDB" id="A0A1F4TFM2"/>
<feature type="binding site" evidence="10">
    <location>
        <position position="75"/>
    </location>
    <ligand>
        <name>pyridoxal 5'-phosphate</name>
        <dbReference type="ChEBI" id="CHEBI:597326"/>
    </ligand>
</feature>
<evidence type="ECO:0000313" key="13">
    <source>
        <dbReference type="EMBL" id="OGC31339.1"/>
    </source>
</evidence>
<evidence type="ECO:0000256" key="2">
    <source>
        <dbReference type="ARBA" id="ARBA00004962"/>
    </source>
</evidence>
<evidence type="ECO:0000256" key="11">
    <source>
        <dbReference type="PIRSR" id="PIRSR605856-51"/>
    </source>
</evidence>
<evidence type="ECO:0000256" key="4">
    <source>
        <dbReference type="ARBA" id="ARBA00012681"/>
    </source>
</evidence>
<keyword evidence="6" id="KW-0808">Transferase</keyword>
<keyword evidence="7 10" id="KW-0663">Pyridoxal phosphate</keyword>
<feature type="domain" description="Tryptophan synthase beta chain-like PALP" evidence="12">
    <location>
        <begin position="8"/>
        <end position="295"/>
    </location>
</feature>
<keyword evidence="8" id="KW-0198">Cysteine biosynthesis</keyword>
<dbReference type="InterPro" id="IPR050214">
    <property type="entry name" value="Cys_Synth/Cystath_Beta-Synth"/>
</dbReference>
<name>A0A1F4TFM2_UNCSA</name>
<evidence type="ECO:0000256" key="8">
    <source>
        <dbReference type="ARBA" id="ARBA00023192"/>
    </source>
</evidence>
<dbReference type="Gene3D" id="3.40.50.1100">
    <property type="match status" value="2"/>
</dbReference>
<dbReference type="GO" id="GO:0004124">
    <property type="term" value="F:cysteine synthase activity"/>
    <property type="evidence" value="ECO:0007669"/>
    <property type="project" value="UniProtKB-EC"/>
</dbReference>
<feature type="modified residue" description="N6-(pyridoxal phosphate)lysine" evidence="11">
    <location>
        <position position="45"/>
    </location>
</feature>
<evidence type="ECO:0000256" key="1">
    <source>
        <dbReference type="ARBA" id="ARBA00001933"/>
    </source>
</evidence>
<protein>
    <recommendedName>
        <fullName evidence="4">cysteine synthase</fullName>
        <ecNumber evidence="4">2.5.1.47</ecNumber>
    </recommendedName>
</protein>
<comment type="caution">
    <text evidence="13">The sequence shown here is derived from an EMBL/GenBank/DDBJ whole genome shotgun (WGS) entry which is preliminary data.</text>
</comment>
<comment type="catalytic activity">
    <reaction evidence="9">
        <text>O-acetyl-L-serine + hydrogen sulfide = L-cysteine + acetate</text>
        <dbReference type="Rhea" id="RHEA:14829"/>
        <dbReference type="ChEBI" id="CHEBI:29919"/>
        <dbReference type="ChEBI" id="CHEBI:30089"/>
        <dbReference type="ChEBI" id="CHEBI:35235"/>
        <dbReference type="ChEBI" id="CHEBI:58340"/>
        <dbReference type="EC" id="2.5.1.47"/>
    </reaction>
</comment>
<proteinExistence type="inferred from homology"/>
<comment type="similarity">
    <text evidence="3">Belongs to the cysteine synthase/cystathionine beta-synthase family.</text>
</comment>
<feature type="binding site" evidence="10">
    <location>
        <begin position="179"/>
        <end position="183"/>
    </location>
    <ligand>
        <name>pyridoxal 5'-phosphate</name>
        <dbReference type="ChEBI" id="CHEBI:597326"/>
    </ligand>
</feature>
<dbReference type="InterPro" id="IPR036052">
    <property type="entry name" value="TrpB-like_PALP_sf"/>
</dbReference>
<evidence type="ECO:0000256" key="7">
    <source>
        <dbReference type="ARBA" id="ARBA00022898"/>
    </source>
</evidence>
<gene>
    <name evidence="13" type="ORF">A2311_03785</name>
</gene>
<accession>A0A1F4TFM2</accession>
<feature type="binding site" evidence="10">
    <location>
        <position position="267"/>
    </location>
    <ligand>
        <name>pyridoxal 5'-phosphate</name>
        <dbReference type="ChEBI" id="CHEBI:597326"/>
    </ligand>
</feature>
<keyword evidence="5" id="KW-0028">Amino-acid biosynthesis</keyword>
<evidence type="ECO:0000259" key="12">
    <source>
        <dbReference type="Pfam" id="PF00291"/>
    </source>
</evidence>
<comment type="pathway">
    <text evidence="2">Amino-acid biosynthesis; L-cysteine biosynthesis; L-cysteine from L-serine: step 2/2.</text>
</comment>
<dbReference type="CDD" id="cd01561">
    <property type="entry name" value="CBS_like"/>
    <property type="match status" value="1"/>
</dbReference>
<dbReference type="EMBL" id="MEUF01000083">
    <property type="protein sequence ID" value="OGC31339.1"/>
    <property type="molecule type" value="Genomic_DNA"/>
</dbReference>
<sequence>MGKIFDDITKTIGQTPLVKLHRLAQGLSATILVKLESFNPQSSIKDRIGIAMIEAGEKAGLIKPGTVIIEPTSGNTGIALAFVAAARGYRLILTMPDTMSLERRQLLKIFGAELVLTEGAKGMKGAIEKALELAKEIPNSFLPQQFENPANPEIHRRTTALEIWDDTDGKVDVFIAGVGTGGTITGVGEVIKQKKPGVKIIAVEPKDSPVLSGGQPGPHKIQGIGAGFVPKVLDRNIIDEIVTVSSEDAGETARRLAKEEGILVGISSGAAAWTALQVAKRPESAGKTIVVVLPDSGERYLSTWLFQEPTT</sequence>
<comment type="cofactor">
    <cofactor evidence="1 10">
        <name>pyridoxal 5'-phosphate</name>
        <dbReference type="ChEBI" id="CHEBI:597326"/>
    </cofactor>
</comment>
<evidence type="ECO:0000256" key="10">
    <source>
        <dbReference type="PIRSR" id="PIRSR605856-50"/>
    </source>
</evidence>
<dbReference type="GO" id="GO:0005737">
    <property type="term" value="C:cytoplasm"/>
    <property type="evidence" value="ECO:0007669"/>
    <property type="project" value="UniProtKB-ARBA"/>
</dbReference>
<dbReference type="SUPFAM" id="SSF53686">
    <property type="entry name" value="Tryptophan synthase beta subunit-like PLP-dependent enzymes"/>
    <property type="match status" value="1"/>
</dbReference>
<reference evidence="13 14" key="1">
    <citation type="journal article" date="2016" name="Nat. Commun.">
        <title>Thousands of microbial genomes shed light on interconnected biogeochemical processes in an aquifer system.</title>
        <authorList>
            <person name="Anantharaman K."/>
            <person name="Brown C.T."/>
            <person name="Hug L.A."/>
            <person name="Sharon I."/>
            <person name="Castelle C.J."/>
            <person name="Probst A.J."/>
            <person name="Thomas B.C."/>
            <person name="Singh A."/>
            <person name="Wilkins M.J."/>
            <person name="Karaoz U."/>
            <person name="Brodie E.L."/>
            <person name="Williams K.H."/>
            <person name="Hubbard S.S."/>
            <person name="Banfield J.F."/>
        </authorList>
    </citation>
    <scope>NUCLEOTIDE SEQUENCE [LARGE SCALE GENOMIC DNA]</scope>
</reference>
<dbReference type="Pfam" id="PF00291">
    <property type="entry name" value="PALP"/>
    <property type="match status" value="1"/>
</dbReference>
<dbReference type="NCBIfam" id="TIGR01139">
    <property type="entry name" value="cysK"/>
    <property type="match status" value="1"/>
</dbReference>
<dbReference type="FunFam" id="3.40.50.1100:FF:000067">
    <property type="entry name" value="Cysteine synthase"/>
    <property type="match status" value="1"/>
</dbReference>
<dbReference type="EC" id="2.5.1.47" evidence="4"/>
<dbReference type="InterPro" id="IPR005859">
    <property type="entry name" value="CysK"/>
</dbReference>
<evidence type="ECO:0000256" key="5">
    <source>
        <dbReference type="ARBA" id="ARBA00022605"/>
    </source>
</evidence>
<dbReference type="InterPro" id="IPR001926">
    <property type="entry name" value="TrpB-like_PALP"/>
</dbReference>
<dbReference type="STRING" id="1802583.A2311_03785"/>
<evidence type="ECO:0000256" key="9">
    <source>
        <dbReference type="ARBA" id="ARBA00047931"/>
    </source>
</evidence>
<dbReference type="Proteomes" id="UP000178951">
    <property type="component" value="Unassembled WGS sequence"/>
</dbReference>
<evidence type="ECO:0000256" key="3">
    <source>
        <dbReference type="ARBA" id="ARBA00007103"/>
    </source>
</evidence>
<evidence type="ECO:0000313" key="14">
    <source>
        <dbReference type="Proteomes" id="UP000178951"/>
    </source>
</evidence>
<organism evidence="13 14">
    <name type="scientific">candidate division WOR-1 bacterium RIFOXYB2_FULL_48_7</name>
    <dbReference type="NCBI Taxonomy" id="1802583"/>
    <lineage>
        <taxon>Bacteria</taxon>
        <taxon>Bacillati</taxon>
        <taxon>Saganbacteria</taxon>
    </lineage>
</organism>
<dbReference type="InterPro" id="IPR005856">
    <property type="entry name" value="Cys_synth"/>
</dbReference>
<evidence type="ECO:0000256" key="6">
    <source>
        <dbReference type="ARBA" id="ARBA00022679"/>
    </source>
</evidence>
<dbReference type="GO" id="GO:0006535">
    <property type="term" value="P:cysteine biosynthetic process from serine"/>
    <property type="evidence" value="ECO:0007669"/>
    <property type="project" value="InterPro"/>
</dbReference>
<dbReference type="NCBIfam" id="TIGR01136">
    <property type="entry name" value="cysKM"/>
    <property type="match status" value="1"/>
</dbReference>